<feature type="transmembrane region" description="Helical" evidence="1">
    <location>
        <begin position="52"/>
        <end position="70"/>
    </location>
</feature>
<keyword evidence="1" id="KW-0472">Membrane</keyword>
<name>A0A165PT99_9APHY</name>
<feature type="transmembrane region" description="Helical" evidence="1">
    <location>
        <begin position="168"/>
        <end position="189"/>
    </location>
</feature>
<feature type="transmembrane region" description="Helical" evidence="1">
    <location>
        <begin position="12"/>
        <end position="31"/>
    </location>
</feature>
<gene>
    <name evidence="3" type="ORF">DAEQUDRAFT_727723</name>
</gene>
<dbReference type="AlphaFoldDB" id="A0A165PT99"/>
<evidence type="ECO:0000259" key="2">
    <source>
        <dbReference type="Pfam" id="PF20151"/>
    </source>
</evidence>
<dbReference type="Proteomes" id="UP000076727">
    <property type="component" value="Unassembled WGS sequence"/>
</dbReference>
<evidence type="ECO:0000313" key="3">
    <source>
        <dbReference type="EMBL" id="KZT68597.1"/>
    </source>
</evidence>
<evidence type="ECO:0000313" key="4">
    <source>
        <dbReference type="Proteomes" id="UP000076727"/>
    </source>
</evidence>
<feature type="transmembrane region" description="Helical" evidence="1">
    <location>
        <begin position="90"/>
        <end position="109"/>
    </location>
</feature>
<keyword evidence="4" id="KW-1185">Reference proteome</keyword>
<sequence>MSNASTEAVSFLELIVVGNYYQIAAAALLIYEQAIALGDEITYMWSFRKSNALFLLNRINILAMCVCLIFEACWRHDVLSCKFVENLENIVALASYLLWTVVSSLRVYAISDRNRLITFATFSLGIVPFVLNLYKVTRTSVLLFPVGQSKFCTVSVDIPTSIYDRLLIMARSCAIASEAIVVFVVWCFMPSGFKHFRVDSSKIPLSTYLWADGTS</sequence>
<feature type="domain" description="DUF6533" evidence="2">
    <location>
        <begin position="20"/>
        <end position="62"/>
    </location>
</feature>
<keyword evidence="1" id="KW-1133">Transmembrane helix</keyword>
<reference evidence="3 4" key="1">
    <citation type="journal article" date="2016" name="Mol. Biol. Evol.">
        <title>Comparative Genomics of Early-Diverging Mushroom-Forming Fungi Provides Insights into the Origins of Lignocellulose Decay Capabilities.</title>
        <authorList>
            <person name="Nagy L.G."/>
            <person name="Riley R."/>
            <person name="Tritt A."/>
            <person name="Adam C."/>
            <person name="Daum C."/>
            <person name="Floudas D."/>
            <person name="Sun H."/>
            <person name="Yadav J.S."/>
            <person name="Pangilinan J."/>
            <person name="Larsson K.H."/>
            <person name="Matsuura K."/>
            <person name="Barry K."/>
            <person name="Labutti K."/>
            <person name="Kuo R."/>
            <person name="Ohm R.A."/>
            <person name="Bhattacharya S.S."/>
            <person name="Shirouzu T."/>
            <person name="Yoshinaga Y."/>
            <person name="Martin F.M."/>
            <person name="Grigoriev I.V."/>
            <person name="Hibbett D.S."/>
        </authorList>
    </citation>
    <scope>NUCLEOTIDE SEQUENCE [LARGE SCALE GENOMIC DNA]</scope>
    <source>
        <strain evidence="3 4">L-15889</strain>
    </source>
</reference>
<keyword evidence="1" id="KW-0812">Transmembrane</keyword>
<proteinExistence type="predicted"/>
<feature type="transmembrane region" description="Helical" evidence="1">
    <location>
        <begin position="116"/>
        <end position="134"/>
    </location>
</feature>
<evidence type="ECO:0000256" key="1">
    <source>
        <dbReference type="SAM" id="Phobius"/>
    </source>
</evidence>
<dbReference type="InterPro" id="IPR045340">
    <property type="entry name" value="DUF6533"/>
</dbReference>
<dbReference type="EMBL" id="KV429065">
    <property type="protein sequence ID" value="KZT68597.1"/>
    <property type="molecule type" value="Genomic_DNA"/>
</dbReference>
<protein>
    <recommendedName>
        <fullName evidence="2">DUF6533 domain-containing protein</fullName>
    </recommendedName>
</protein>
<dbReference type="Pfam" id="PF20151">
    <property type="entry name" value="DUF6533"/>
    <property type="match status" value="1"/>
</dbReference>
<accession>A0A165PT99</accession>
<organism evidence="3 4">
    <name type="scientific">Daedalea quercina L-15889</name>
    <dbReference type="NCBI Taxonomy" id="1314783"/>
    <lineage>
        <taxon>Eukaryota</taxon>
        <taxon>Fungi</taxon>
        <taxon>Dikarya</taxon>
        <taxon>Basidiomycota</taxon>
        <taxon>Agaricomycotina</taxon>
        <taxon>Agaricomycetes</taxon>
        <taxon>Polyporales</taxon>
        <taxon>Fomitopsis</taxon>
    </lineage>
</organism>
<dbReference type="OrthoDB" id="3242409at2759"/>